<dbReference type="Gene3D" id="3.40.640.10">
    <property type="entry name" value="Type I PLP-dependent aspartate aminotransferase-like (Major domain)"/>
    <property type="match status" value="1"/>
</dbReference>
<dbReference type="EC" id="2.6.1.-" evidence="6"/>
<proteinExistence type="inferred from homology"/>
<keyword evidence="4 6" id="KW-0808">Transferase</keyword>
<evidence type="ECO:0000313" key="8">
    <source>
        <dbReference type="EMBL" id="MBS6940385.1"/>
    </source>
</evidence>
<dbReference type="GO" id="GO:0030170">
    <property type="term" value="F:pyridoxal phosphate binding"/>
    <property type="evidence" value="ECO:0007669"/>
    <property type="project" value="InterPro"/>
</dbReference>
<dbReference type="PROSITE" id="PS00105">
    <property type="entry name" value="AA_TRANSFER_CLASS_1"/>
    <property type="match status" value="1"/>
</dbReference>
<evidence type="ECO:0000256" key="2">
    <source>
        <dbReference type="ARBA" id="ARBA00007441"/>
    </source>
</evidence>
<gene>
    <name evidence="8" type="ORF">KH142_02685</name>
</gene>
<protein>
    <recommendedName>
        <fullName evidence="6">Aminotransferase</fullName>
        <ecNumber evidence="6">2.6.1.-</ecNumber>
    </recommendedName>
</protein>
<dbReference type="PANTHER" id="PTHR46383">
    <property type="entry name" value="ASPARTATE AMINOTRANSFERASE"/>
    <property type="match status" value="1"/>
</dbReference>
<dbReference type="Proteomes" id="UP000727506">
    <property type="component" value="Unassembled WGS sequence"/>
</dbReference>
<evidence type="ECO:0000256" key="5">
    <source>
        <dbReference type="ARBA" id="ARBA00022898"/>
    </source>
</evidence>
<dbReference type="InterPro" id="IPR015422">
    <property type="entry name" value="PyrdxlP-dep_Trfase_small"/>
</dbReference>
<dbReference type="GO" id="GO:0008483">
    <property type="term" value="F:transaminase activity"/>
    <property type="evidence" value="ECO:0007669"/>
    <property type="project" value="UniProtKB-KW"/>
</dbReference>
<keyword evidence="3 6" id="KW-0032">Aminotransferase</keyword>
<name>A0A943V083_9ACTN</name>
<comment type="similarity">
    <text evidence="2 6">Belongs to the class-I pyridoxal-phosphate-dependent aminotransferase family.</text>
</comment>
<dbReference type="EMBL" id="JAGZSV010000028">
    <property type="protein sequence ID" value="MBS6940385.1"/>
    <property type="molecule type" value="Genomic_DNA"/>
</dbReference>
<dbReference type="InterPro" id="IPR015421">
    <property type="entry name" value="PyrdxlP-dep_Trfase_major"/>
</dbReference>
<organism evidence="8 9">
    <name type="scientific">Slackia piriformis</name>
    <dbReference type="NCBI Taxonomy" id="626934"/>
    <lineage>
        <taxon>Bacteria</taxon>
        <taxon>Bacillati</taxon>
        <taxon>Actinomycetota</taxon>
        <taxon>Coriobacteriia</taxon>
        <taxon>Eggerthellales</taxon>
        <taxon>Eggerthellaceae</taxon>
        <taxon>Slackia</taxon>
    </lineage>
</organism>
<dbReference type="Pfam" id="PF00155">
    <property type="entry name" value="Aminotran_1_2"/>
    <property type="match status" value="1"/>
</dbReference>
<reference evidence="8" key="1">
    <citation type="submission" date="2021-02" db="EMBL/GenBank/DDBJ databases">
        <title>Infant gut strain persistence is associated with maternal origin, phylogeny, and functional potential including surface adhesion and iron acquisition.</title>
        <authorList>
            <person name="Lou Y.C."/>
        </authorList>
    </citation>
    <scope>NUCLEOTIDE SEQUENCE</scope>
    <source>
        <strain evidence="8">L2_039_000G1_dasL2_039_000G1_concoct_11</strain>
    </source>
</reference>
<dbReference type="GO" id="GO:0006520">
    <property type="term" value="P:amino acid metabolic process"/>
    <property type="evidence" value="ECO:0007669"/>
    <property type="project" value="InterPro"/>
</dbReference>
<comment type="caution">
    <text evidence="8">The sequence shown here is derived from an EMBL/GenBank/DDBJ whole genome shotgun (WGS) entry which is preliminary data.</text>
</comment>
<dbReference type="InterPro" id="IPR004839">
    <property type="entry name" value="Aminotransferase_I/II_large"/>
</dbReference>
<evidence type="ECO:0000256" key="6">
    <source>
        <dbReference type="RuleBase" id="RU000481"/>
    </source>
</evidence>
<dbReference type="AlphaFoldDB" id="A0A943V083"/>
<dbReference type="InterPro" id="IPR015424">
    <property type="entry name" value="PyrdxlP-dep_Trfase"/>
</dbReference>
<evidence type="ECO:0000256" key="4">
    <source>
        <dbReference type="ARBA" id="ARBA00022679"/>
    </source>
</evidence>
<evidence type="ECO:0000256" key="1">
    <source>
        <dbReference type="ARBA" id="ARBA00001933"/>
    </source>
</evidence>
<accession>A0A943V083</accession>
<sequence>MALTLNESLDNLQLSGIRRITAKAKQTPGCILLTLGEPDGNTAEAVKAEVAASLAENDTHYPPNNGKDFLREAIAAHMARRGLSYAADEVIATCGATEALFVALTCVMNPGDEAVVPTPAFGLYESIITLNRGVFVPLDTRASSFQITERALARVASERTKVIVLTSPNNPTGCVYDERSLDAVARFARERDVFVVCDDVYASLAYDDAPYKGFACRYPDLRDRVIVCDSFSKPYAMTGWRLGWVAADAPLIAQMAKIHQYMVSSVPSFVQRAAACALEQDVSAARESYRARRDYVVERLAAMGLSTVRPAGAFYAFPSIEKFGMSSEEFCLRLIDEAGVALVPGSCFSAEGFVRISYCCSMDAIEEGLDRLEGFVRRLEA</sequence>
<evidence type="ECO:0000259" key="7">
    <source>
        <dbReference type="Pfam" id="PF00155"/>
    </source>
</evidence>
<dbReference type="CDD" id="cd00609">
    <property type="entry name" value="AAT_like"/>
    <property type="match status" value="1"/>
</dbReference>
<keyword evidence="5" id="KW-0663">Pyridoxal phosphate</keyword>
<dbReference type="PANTHER" id="PTHR46383:SF1">
    <property type="entry name" value="ASPARTATE AMINOTRANSFERASE"/>
    <property type="match status" value="1"/>
</dbReference>
<dbReference type="FunFam" id="3.40.640.10:FF:000033">
    <property type="entry name" value="Aspartate aminotransferase"/>
    <property type="match status" value="1"/>
</dbReference>
<comment type="cofactor">
    <cofactor evidence="1 6">
        <name>pyridoxal 5'-phosphate</name>
        <dbReference type="ChEBI" id="CHEBI:597326"/>
    </cofactor>
</comment>
<dbReference type="InterPro" id="IPR050596">
    <property type="entry name" value="AspAT/PAT-like"/>
</dbReference>
<feature type="domain" description="Aminotransferase class I/classII large" evidence="7">
    <location>
        <begin position="30"/>
        <end position="372"/>
    </location>
</feature>
<evidence type="ECO:0000313" key="9">
    <source>
        <dbReference type="Proteomes" id="UP000727506"/>
    </source>
</evidence>
<dbReference type="InterPro" id="IPR004838">
    <property type="entry name" value="NHTrfase_class1_PyrdxlP-BS"/>
</dbReference>
<dbReference type="PRINTS" id="PR00753">
    <property type="entry name" value="ACCSYNTHASE"/>
</dbReference>
<dbReference type="Gene3D" id="3.90.1150.10">
    <property type="entry name" value="Aspartate Aminotransferase, domain 1"/>
    <property type="match status" value="1"/>
</dbReference>
<evidence type="ECO:0000256" key="3">
    <source>
        <dbReference type="ARBA" id="ARBA00022576"/>
    </source>
</evidence>
<dbReference type="SUPFAM" id="SSF53383">
    <property type="entry name" value="PLP-dependent transferases"/>
    <property type="match status" value="1"/>
</dbReference>